<keyword evidence="2" id="KW-0067">ATP-binding</keyword>
<evidence type="ECO:0000256" key="2">
    <source>
        <dbReference type="ARBA" id="ARBA00022840"/>
    </source>
</evidence>
<sequence>MIFTLRLFQILYIRPLSKSSMSSLPWLSPLSSDRESLIKSASTSLKSKVVSQYSNLLTPLAVDSVLSVVDLAKPDIVDLQDIKIMKKLGGTVDDTSL</sequence>
<evidence type="ECO:0000313" key="4">
    <source>
        <dbReference type="EMBL" id="KAK9996067.1"/>
    </source>
</evidence>
<evidence type="ECO:0000256" key="3">
    <source>
        <dbReference type="ARBA" id="ARBA00023186"/>
    </source>
</evidence>
<dbReference type="PANTHER" id="PTHR11353">
    <property type="entry name" value="CHAPERONIN"/>
    <property type="match status" value="1"/>
</dbReference>
<keyword evidence="5" id="KW-1185">Reference proteome</keyword>
<keyword evidence="1" id="KW-0547">Nucleotide-binding</keyword>
<dbReference type="Gene3D" id="3.30.260.10">
    <property type="entry name" value="TCP-1-like chaperonin intermediate domain"/>
    <property type="match status" value="1"/>
</dbReference>
<reference evidence="4 5" key="1">
    <citation type="submission" date="2024-01" db="EMBL/GenBank/DDBJ databases">
        <title>A telomere-to-telomere, gap-free genome of sweet tea (Lithocarpus litseifolius).</title>
        <authorList>
            <person name="Zhou J."/>
        </authorList>
    </citation>
    <scope>NUCLEOTIDE SEQUENCE [LARGE SCALE GENOMIC DNA]</scope>
    <source>
        <strain evidence="4">Zhou-2022a</strain>
        <tissue evidence="4">Leaf</tissue>
    </source>
</reference>
<proteinExistence type="predicted"/>
<dbReference type="InterPro" id="IPR017998">
    <property type="entry name" value="Chaperone_TCP-1"/>
</dbReference>
<dbReference type="GO" id="GO:0140662">
    <property type="term" value="F:ATP-dependent protein folding chaperone"/>
    <property type="evidence" value="ECO:0007669"/>
    <property type="project" value="InterPro"/>
</dbReference>
<organism evidence="4 5">
    <name type="scientific">Lithocarpus litseifolius</name>
    <dbReference type="NCBI Taxonomy" id="425828"/>
    <lineage>
        <taxon>Eukaryota</taxon>
        <taxon>Viridiplantae</taxon>
        <taxon>Streptophyta</taxon>
        <taxon>Embryophyta</taxon>
        <taxon>Tracheophyta</taxon>
        <taxon>Spermatophyta</taxon>
        <taxon>Magnoliopsida</taxon>
        <taxon>eudicotyledons</taxon>
        <taxon>Gunneridae</taxon>
        <taxon>Pentapetalae</taxon>
        <taxon>rosids</taxon>
        <taxon>fabids</taxon>
        <taxon>Fagales</taxon>
        <taxon>Fagaceae</taxon>
        <taxon>Lithocarpus</taxon>
    </lineage>
</organism>
<dbReference type="Pfam" id="PF00118">
    <property type="entry name" value="Cpn60_TCP1"/>
    <property type="match status" value="1"/>
</dbReference>
<dbReference type="EMBL" id="JAZDWU010000007">
    <property type="protein sequence ID" value="KAK9996067.1"/>
    <property type="molecule type" value="Genomic_DNA"/>
</dbReference>
<protein>
    <submittedName>
        <fullName evidence="4">Uncharacterized protein</fullName>
    </submittedName>
</protein>
<dbReference type="InterPro" id="IPR027410">
    <property type="entry name" value="TCP-1-like_intermed_sf"/>
</dbReference>
<evidence type="ECO:0000313" key="5">
    <source>
        <dbReference type="Proteomes" id="UP001459277"/>
    </source>
</evidence>
<evidence type="ECO:0000256" key="1">
    <source>
        <dbReference type="ARBA" id="ARBA00022741"/>
    </source>
</evidence>
<dbReference type="InterPro" id="IPR002423">
    <property type="entry name" value="Cpn60/GroEL/TCP-1"/>
</dbReference>
<dbReference type="SUPFAM" id="SSF54849">
    <property type="entry name" value="GroEL-intermediate domain like"/>
    <property type="match status" value="1"/>
</dbReference>
<gene>
    <name evidence="4" type="ORF">SO802_020753</name>
</gene>
<name>A0AAW2CET1_9ROSI</name>
<dbReference type="GO" id="GO:0005524">
    <property type="term" value="F:ATP binding"/>
    <property type="evidence" value="ECO:0007669"/>
    <property type="project" value="UniProtKB-KW"/>
</dbReference>
<dbReference type="Proteomes" id="UP001459277">
    <property type="component" value="Unassembled WGS sequence"/>
</dbReference>
<keyword evidence="3" id="KW-0143">Chaperone</keyword>
<comment type="caution">
    <text evidence="4">The sequence shown here is derived from an EMBL/GenBank/DDBJ whole genome shotgun (WGS) entry which is preliminary data.</text>
</comment>
<dbReference type="AlphaFoldDB" id="A0AAW2CET1"/>
<accession>A0AAW2CET1</accession>